<dbReference type="NCBIfam" id="TIGR01198">
    <property type="entry name" value="pgl"/>
    <property type="match status" value="1"/>
</dbReference>
<dbReference type="InterPro" id="IPR039104">
    <property type="entry name" value="6PGL"/>
</dbReference>
<dbReference type="EMBL" id="ML735851">
    <property type="protein sequence ID" value="KAE8411979.1"/>
    <property type="molecule type" value="Genomic_DNA"/>
</dbReference>
<evidence type="ECO:0000259" key="3">
    <source>
        <dbReference type="Pfam" id="PF01182"/>
    </source>
</evidence>
<reference evidence="4 5" key="1">
    <citation type="submission" date="2019-04" db="EMBL/GenBank/DDBJ databases">
        <authorList>
            <consortium name="DOE Joint Genome Institute"/>
            <person name="Mondo S."/>
            <person name="Kjaerbolling I."/>
            <person name="Vesth T."/>
            <person name="Frisvad J.C."/>
            <person name="Nybo J.L."/>
            <person name="Theobald S."/>
            <person name="Kildgaard S."/>
            <person name="Isbrandt T."/>
            <person name="Kuo A."/>
            <person name="Sato A."/>
            <person name="Lyhne E.K."/>
            <person name="Kogle M.E."/>
            <person name="Wiebenga A."/>
            <person name="Kun R.S."/>
            <person name="Lubbers R.J."/>
            <person name="Makela M.R."/>
            <person name="Barry K."/>
            <person name="Chovatia M."/>
            <person name="Clum A."/>
            <person name="Daum C."/>
            <person name="Haridas S."/>
            <person name="He G."/>
            <person name="LaButti K."/>
            <person name="Lipzen A."/>
            <person name="Riley R."/>
            <person name="Salamov A."/>
            <person name="Simmons B.A."/>
            <person name="Magnuson J.K."/>
            <person name="Henrissat B."/>
            <person name="Mortensen U.H."/>
            <person name="Larsen T.O."/>
            <person name="Devries R.P."/>
            <person name="Grigoriev I.V."/>
            <person name="Machida M."/>
            <person name="Baker S.E."/>
            <person name="Andersen M.R."/>
            <person name="Cantor M.N."/>
            <person name="Hua S.X."/>
        </authorList>
    </citation>
    <scope>NUCLEOTIDE SEQUENCE [LARGE SCALE GENOMIC DNA]</scope>
    <source>
        <strain evidence="4 5">CBS 117616</strain>
    </source>
</reference>
<dbReference type="Proteomes" id="UP000325395">
    <property type="component" value="Unassembled WGS sequence"/>
</dbReference>
<gene>
    <name evidence="4" type="ORF">BDV36DRAFT_288257</name>
</gene>
<feature type="region of interest" description="Disordered" evidence="2">
    <location>
        <begin position="260"/>
        <end position="500"/>
    </location>
</feature>
<feature type="compositionally biased region" description="Polar residues" evidence="2">
    <location>
        <begin position="275"/>
        <end position="304"/>
    </location>
</feature>
<dbReference type="SUPFAM" id="SSF100950">
    <property type="entry name" value="NagB/RpiA/CoA transferase-like"/>
    <property type="match status" value="1"/>
</dbReference>
<protein>
    <submittedName>
        <fullName evidence="4">Nagb/rpia/CoA transferase-like protein</fullName>
    </submittedName>
</protein>
<feature type="compositionally biased region" description="Low complexity" evidence="2">
    <location>
        <begin position="410"/>
        <end position="424"/>
    </location>
</feature>
<feature type="domain" description="Glucosamine/galactosamine-6-phosphate isomerase" evidence="3">
    <location>
        <begin position="13"/>
        <end position="247"/>
    </location>
</feature>
<sequence>MASQSPNLYSFSSSDALAQQLRTYVLKNQNAALARHGTFRVAVSGGSLPTVLAKALLAQGNGTPEDTAQFSKWDIFFADERAVPLDHQDSNYKLLKDELLSKIPTELGEPRVHTIDPNHVNDKDPQELADLYQEELMRIFAAKDSVKLPVFDLILLGCGPDGHTCSLFPGHELLREKDAWVAAISDSPKPPPKRITLTLPVVTHAVSIAFVATGGGKKDIMKQIFDAEEGRELPSSLVNQGAGEKVSWFTDHPAVEATMPIPTRSLSLREPPSIRTVSTSTKAAAGGTPSNPATSNENVSTRSKSLLPVRDDSRSASPLRPQPQQDSRIAQRASKPEQDKLSATPTLASRRRSLIKPIPLKTTPSPAKPTAVSTTPRRTSFAPPSPSPAKQNGRPTSPKKTEMPPPPRPSRSASLRQPASSSSGPPTPRGHTRHRSQVIPPASNQVSRKTDPPSAPSTPRSRTQFSTYQQQPSPKKLAKPSIAAPSASASMELDPSLIPSSSPEVAVLQTELLQLSLLHLSSLREDAEWKTNAEKQLRIKYNTVAEKYRCVVKEEKEYRQRLNGQALHCWLKNSIEHNGHQGFEVQIRILSEVAQEVCNLSDISGGRFTLAVQEFESWFRKVEEIKTCRHYQGGSDLDIFIDPLDRVWKEEAHAVTMKLELCSRQLQSLDIMGYGEVEQLEGSSLYRTAKGLDDMVNSMIEELNTIRKIEVDVVRSERQWVSQLSQQVASTRPLGKRIPRVGMWRS</sequence>
<dbReference type="InterPro" id="IPR037171">
    <property type="entry name" value="NagB/RpiA_transferase-like"/>
</dbReference>
<accession>A0ABQ6W4B1</accession>
<organism evidence="4 5">
    <name type="scientific">Aspergillus pseudocaelatus</name>
    <dbReference type="NCBI Taxonomy" id="1825620"/>
    <lineage>
        <taxon>Eukaryota</taxon>
        <taxon>Fungi</taxon>
        <taxon>Dikarya</taxon>
        <taxon>Ascomycota</taxon>
        <taxon>Pezizomycotina</taxon>
        <taxon>Eurotiomycetes</taxon>
        <taxon>Eurotiomycetidae</taxon>
        <taxon>Eurotiales</taxon>
        <taxon>Aspergillaceae</taxon>
        <taxon>Aspergillus</taxon>
        <taxon>Aspergillus subgen. Circumdati</taxon>
    </lineage>
</organism>
<proteinExistence type="inferred from homology"/>
<dbReference type="InterPro" id="IPR006148">
    <property type="entry name" value="Glc/Gal-6P_isomerase"/>
</dbReference>
<dbReference type="Gene3D" id="3.40.50.1360">
    <property type="match status" value="1"/>
</dbReference>
<evidence type="ECO:0000256" key="1">
    <source>
        <dbReference type="ARBA" id="ARBA00010662"/>
    </source>
</evidence>
<evidence type="ECO:0000256" key="2">
    <source>
        <dbReference type="SAM" id="MobiDB-lite"/>
    </source>
</evidence>
<dbReference type="Pfam" id="PF01182">
    <property type="entry name" value="Glucosamine_iso"/>
    <property type="match status" value="1"/>
</dbReference>
<keyword evidence="5" id="KW-1185">Reference proteome</keyword>
<dbReference type="PANTHER" id="PTHR11054:SF0">
    <property type="entry name" value="6-PHOSPHOGLUCONOLACTONASE"/>
    <property type="match status" value="1"/>
</dbReference>
<evidence type="ECO:0000313" key="4">
    <source>
        <dbReference type="EMBL" id="KAE8411979.1"/>
    </source>
</evidence>
<evidence type="ECO:0000313" key="5">
    <source>
        <dbReference type="Proteomes" id="UP000325395"/>
    </source>
</evidence>
<feature type="compositionally biased region" description="Low complexity" evidence="2">
    <location>
        <begin position="472"/>
        <end position="490"/>
    </location>
</feature>
<dbReference type="InterPro" id="IPR005900">
    <property type="entry name" value="6-phosphogluconolactonase_DevB"/>
</dbReference>
<dbReference type="PANTHER" id="PTHR11054">
    <property type="entry name" value="6-PHOSPHOGLUCONOLACTONASE"/>
    <property type="match status" value="1"/>
</dbReference>
<name>A0ABQ6W4B1_9EURO</name>
<dbReference type="CDD" id="cd01400">
    <property type="entry name" value="6PGL"/>
    <property type="match status" value="1"/>
</dbReference>
<comment type="similarity">
    <text evidence="1">Belongs to the glucosamine/galactosamine-6-phosphate isomerase family. 6-phosphogluconolactonase subfamily.</text>
</comment>